<protein>
    <recommendedName>
        <fullName evidence="1">Sporulation sigma-E factor-processing peptidase</fullName>
        <ecNumber evidence="1">3.4.23.-</ecNumber>
    </recommendedName>
    <alternativeName>
        <fullName evidence="1">Membrane-associated aspartic protease</fullName>
    </alternativeName>
    <alternativeName>
        <fullName evidence="1">Stage II sporulation protein GA</fullName>
    </alternativeName>
</protein>
<keyword evidence="1" id="KW-0645">Protease</keyword>
<dbReference type="Proteomes" id="UP000184148">
    <property type="component" value="Unassembled WGS sequence"/>
</dbReference>
<evidence type="ECO:0000256" key="2">
    <source>
        <dbReference type="PIRSR" id="PIRSR018571-1"/>
    </source>
</evidence>
<evidence type="ECO:0000313" key="5">
    <source>
        <dbReference type="Proteomes" id="UP000184148"/>
    </source>
</evidence>
<dbReference type="OrthoDB" id="2690199at2"/>
<feature type="transmembrane region" description="Helical" evidence="3">
    <location>
        <begin position="131"/>
        <end position="153"/>
    </location>
</feature>
<feature type="transmembrane region" description="Helical" evidence="3">
    <location>
        <begin position="90"/>
        <end position="111"/>
    </location>
</feature>
<organism evidence="4 5">
    <name type="scientific">Desulforamulus putei DSM 12395</name>
    <dbReference type="NCBI Taxonomy" id="1121429"/>
    <lineage>
        <taxon>Bacteria</taxon>
        <taxon>Bacillati</taxon>
        <taxon>Bacillota</taxon>
        <taxon>Clostridia</taxon>
        <taxon>Eubacteriales</taxon>
        <taxon>Peptococcaceae</taxon>
        <taxon>Desulforamulus</taxon>
    </lineage>
</organism>
<keyword evidence="3" id="KW-0812">Transmembrane</keyword>
<dbReference type="STRING" id="1121429.SAMN02745133_02611"/>
<evidence type="ECO:0000256" key="3">
    <source>
        <dbReference type="SAM" id="Phobius"/>
    </source>
</evidence>
<proteinExistence type="inferred from homology"/>
<name>A0A1M5BJL7_9FIRM</name>
<dbReference type="GO" id="GO:0005886">
    <property type="term" value="C:plasma membrane"/>
    <property type="evidence" value="ECO:0007669"/>
    <property type="project" value="UniProtKB-SubCell"/>
</dbReference>
<dbReference type="NCBIfam" id="TIGR02854">
    <property type="entry name" value="spore_II_GA"/>
    <property type="match status" value="1"/>
</dbReference>
<comment type="subcellular location">
    <subcellularLocation>
        <location evidence="1">Cell membrane</location>
    </subcellularLocation>
</comment>
<keyword evidence="1" id="KW-1003">Cell membrane</keyword>
<accession>A0A1M5BJL7</accession>
<comment type="similarity">
    <text evidence="1">Belongs to the peptidase U4 family.</text>
</comment>
<feature type="active site" evidence="2">
    <location>
        <position position="181"/>
    </location>
</feature>
<feature type="transmembrane region" description="Helical" evidence="3">
    <location>
        <begin position="38"/>
        <end position="57"/>
    </location>
</feature>
<keyword evidence="1" id="KW-0064">Aspartyl protease</keyword>
<dbReference type="GO" id="GO:0006508">
    <property type="term" value="P:proteolysis"/>
    <property type="evidence" value="ECO:0007669"/>
    <property type="project" value="UniProtKB-KW"/>
</dbReference>
<sequence>MRQVVYLDEIIFVNLVMNLTVLWLTSRFIGKKGSPARMITAAAVGCIYALVVFVPGLGLAAGLYAKLLTAVMMVLIAFGFAPWKKVLRSFLYLLLAGFAVGGIASGLHYLWQNTLVVQSDGRLAEIGYNKWLVLSCTVALCYCAGKWGATLWLKRAGQTADKIPLTVTLWGKKVSLEALVDTGNQLVDPLSQHPVVIVEYEVLKPLLPEEICGLFHEGKTRDGSHMILSLSETSYAKRLRLIPFQSLGRENGILLGIRPDVIEIRYNDKKQQVKDVVVGIYDQKLSPETAYRALLHPQLLAS</sequence>
<keyword evidence="1" id="KW-0378">Hydrolase</keyword>
<reference evidence="5" key="1">
    <citation type="submission" date="2016-11" db="EMBL/GenBank/DDBJ databases">
        <authorList>
            <person name="Varghese N."/>
            <person name="Submissions S."/>
        </authorList>
    </citation>
    <scope>NUCLEOTIDE SEQUENCE [LARGE SCALE GENOMIC DNA]</scope>
    <source>
        <strain evidence="5">DSM 12395</strain>
    </source>
</reference>
<dbReference type="PIRSF" id="PIRSF018571">
    <property type="entry name" value="SpoIIGA"/>
    <property type="match status" value="1"/>
</dbReference>
<dbReference type="GO" id="GO:0004190">
    <property type="term" value="F:aspartic-type endopeptidase activity"/>
    <property type="evidence" value="ECO:0007669"/>
    <property type="project" value="UniProtKB-KW"/>
</dbReference>
<keyword evidence="5" id="KW-1185">Reference proteome</keyword>
<dbReference type="AlphaFoldDB" id="A0A1M5BJL7"/>
<evidence type="ECO:0000313" key="4">
    <source>
        <dbReference type="EMBL" id="SHF42628.1"/>
    </source>
</evidence>
<feature type="transmembrane region" description="Helical" evidence="3">
    <location>
        <begin position="6"/>
        <end position="26"/>
    </location>
</feature>
<dbReference type="GO" id="GO:0030435">
    <property type="term" value="P:sporulation resulting in formation of a cellular spore"/>
    <property type="evidence" value="ECO:0007669"/>
    <property type="project" value="UniProtKB-KW"/>
</dbReference>
<dbReference type="InterPro" id="IPR005081">
    <property type="entry name" value="SpoIIGA"/>
</dbReference>
<keyword evidence="1" id="KW-0749">Sporulation</keyword>
<dbReference type="GO" id="GO:0030436">
    <property type="term" value="P:asexual sporulation"/>
    <property type="evidence" value="ECO:0007669"/>
    <property type="project" value="InterPro"/>
</dbReference>
<gene>
    <name evidence="4" type="ORF">SAMN02745133_02611</name>
</gene>
<comment type="function">
    <text evidence="1">Probable aspartic protease that is responsible for the proteolytic cleavage of the RNA polymerase sigma E factor (SigE/spoIIGB) to yield the active peptide in the mother cell during sporulation. Responds to a signal from the forespore that is triggered by the extracellular signal protein SpoIIR.</text>
</comment>
<dbReference type="EC" id="3.4.23.-" evidence="1"/>
<dbReference type="Pfam" id="PF03419">
    <property type="entry name" value="Peptidase_U4"/>
    <property type="match status" value="1"/>
</dbReference>
<feature type="transmembrane region" description="Helical" evidence="3">
    <location>
        <begin position="63"/>
        <end position="83"/>
    </location>
</feature>
<keyword evidence="1 3" id="KW-0472">Membrane</keyword>
<dbReference type="RefSeq" id="WP_073239820.1">
    <property type="nucleotide sequence ID" value="NZ_FQUY01000023.1"/>
</dbReference>
<keyword evidence="3" id="KW-1133">Transmembrane helix</keyword>
<dbReference type="EMBL" id="FQUY01000023">
    <property type="protein sequence ID" value="SHF42628.1"/>
    <property type="molecule type" value="Genomic_DNA"/>
</dbReference>
<evidence type="ECO:0000256" key="1">
    <source>
        <dbReference type="PIRNR" id="PIRNR018571"/>
    </source>
</evidence>